<sequence>MTGTEVRILLPDVLAAAAGGTRELSVPGTAGLTVGTLLDGLGSRFPILERRIRDERGTVRRFVNIYVDGEDIRGLDRQHSEVSPGAEVLILQSIAGG</sequence>
<evidence type="ECO:0000313" key="2">
    <source>
        <dbReference type="Proteomes" id="UP001500784"/>
    </source>
</evidence>
<dbReference type="InterPro" id="IPR003749">
    <property type="entry name" value="ThiS/MoaD-like"/>
</dbReference>
<evidence type="ECO:0000313" key="1">
    <source>
        <dbReference type="EMBL" id="GAA1907136.1"/>
    </source>
</evidence>
<dbReference type="SUPFAM" id="SSF54285">
    <property type="entry name" value="MoaD/ThiS"/>
    <property type="match status" value="1"/>
</dbReference>
<comment type="caution">
    <text evidence="1">The sequence shown here is derived from an EMBL/GenBank/DDBJ whole genome shotgun (WGS) entry which is preliminary data.</text>
</comment>
<gene>
    <name evidence="1" type="ORF">GCM10009688_08920</name>
</gene>
<dbReference type="InterPro" id="IPR052045">
    <property type="entry name" value="Sulfur_Carrier/Prot_Modifier"/>
</dbReference>
<protein>
    <submittedName>
        <fullName evidence="1">MoaD/ThiS family protein</fullName>
    </submittedName>
</protein>
<dbReference type="InterPro" id="IPR012675">
    <property type="entry name" value="Beta-grasp_dom_sf"/>
</dbReference>
<name>A0ABN2NZ51_9MICC</name>
<dbReference type="InterPro" id="IPR016155">
    <property type="entry name" value="Mopterin_synth/thiamin_S_b"/>
</dbReference>
<proteinExistence type="predicted"/>
<dbReference type="Gene3D" id="3.10.20.30">
    <property type="match status" value="1"/>
</dbReference>
<dbReference type="RefSeq" id="WP_246167198.1">
    <property type="nucleotide sequence ID" value="NZ_BAAALV010000002.1"/>
</dbReference>
<dbReference type="Proteomes" id="UP001500784">
    <property type="component" value="Unassembled WGS sequence"/>
</dbReference>
<dbReference type="PANTHER" id="PTHR38031:SF1">
    <property type="entry name" value="SULFUR CARRIER PROTEIN CYSO"/>
    <property type="match status" value="1"/>
</dbReference>
<dbReference type="Pfam" id="PF02597">
    <property type="entry name" value="ThiS"/>
    <property type="match status" value="1"/>
</dbReference>
<keyword evidence="2" id="KW-1185">Reference proteome</keyword>
<reference evidence="1 2" key="1">
    <citation type="journal article" date="2019" name="Int. J. Syst. Evol. Microbiol.">
        <title>The Global Catalogue of Microorganisms (GCM) 10K type strain sequencing project: providing services to taxonomists for standard genome sequencing and annotation.</title>
        <authorList>
            <consortium name="The Broad Institute Genomics Platform"/>
            <consortium name="The Broad Institute Genome Sequencing Center for Infectious Disease"/>
            <person name="Wu L."/>
            <person name="Ma J."/>
        </authorList>
    </citation>
    <scope>NUCLEOTIDE SEQUENCE [LARGE SCALE GENOMIC DNA]</scope>
    <source>
        <strain evidence="1 2">JCM 13316</strain>
    </source>
</reference>
<accession>A0ABN2NZ51</accession>
<dbReference type="EMBL" id="BAAALV010000002">
    <property type="protein sequence ID" value="GAA1907136.1"/>
    <property type="molecule type" value="Genomic_DNA"/>
</dbReference>
<dbReference type="PANTHER" id="PTHR38031">
    <property type="entry name" value="SULFUR CARRIER PROTEIN SLR0821-RELATED"/>
    <property type="match status" value="1"/>
</dbReference>
<organism evidence="1 2">
    <name type="scientific">Arthrobacter gandavensis</name>
    <dbReference type="NCBI Taxonomy" id="169960"/>
    <lineage>
        <taxon>Bacteria</taxon>
        <taxon>Bacillati</taxon>
        <taxon>Actinomycetota</taxon>
        <taxon>Actinomycetes</taxon>
        <taxon>Micrococcales</taxon>
        <taxon>Micrococcaceae</taxon>
        <taxon>Arthrobacter</taxon>
    </lineage>
</organism>